<sequence length="50" mass="5880">MVNLYYEGAVDLEAFARMNLFSKESTLRRLRELKSEMKSGEEVDKLHKES</sequence>
<reference evidence="1" key="1">
    <citation type="submission" date="2022-03" db="EMBL/GenBank/DDBJ databases">
        <title>Draft genome sequence of Aduncisulcus paluster, a free-living microaerophilic Fornicata.</title>
        <authorList>
            <person name="Yuyama I."/>
            <person name="Kume K."/>
            <person name="Tamura T."/>
            <person name="Inagaki Y."/>
            <person name="Hashimoto T."/>
        </authorList>
    </citation>
    <scope>NUCLEOTIDE SEQUENCE</scope>
    <source>
        <strain evidence="1">NY0171</strain>
    </source>
</reference>
<keyword evidence="2" id="KW-1185">Reference proteome</keyword>
<name>A0ABQ5KPC2_9EUKA</name>
<gene>
    <name evidence="1" type="ORF">ADUPG1_002808</name>
</gene>
<dbReference type="Proteomes" id="UP001057375">
    <property type="component" value="Unassembled WGS sequence"/>
</dbReference>
<organism evidence="1 2">
    <name type="scientific">Aduncisulcus paluster</name>
    <dbReference type="NCBI Taxonomy" id="2918883"/>
    <lineage>
        <taxon>Eukaryota</taxon>
        <taxon>Metamonada</taxon>
        <taxon>Carpediemonas-like organisms</taxon>
        <taxon>Aduncisulcus</taxon>
    </lineage>
</organism>
<feature type="non-terminal residue" evidence="1">
    <location>
        <position position="50"/>
    </location>
</feature>
<accession>A0ABQ5KPC2</accession>
<proteinExistence type="predicted"/>
<protein>
    <submittedName>
        <fullName evidence="1">Uncharacterized protein</fullName>
    </submittedName>
</protein>
<dbReference type="EMBL" id="BQXS01003482">
    <property type="protein sequence ID" value="GKT34372.1"/>
    <property type="molecule type" value="Genomic_DNA"/>
</dbReference>
<evidence type="ECO:0000313" key="2">
    <source>
        <dbReference type="Proteomes" id="UP001057375"/>
    </source>
</evidence>
<comment type="caution">
    <text evidence="1">The sequence shown here is derived from an EMBL/GenBank/DDBJ whole genome shotgun (WGS) entry which is preliminary data.</text>
</comment>
<evidence type="ECO:0000313" key="1">
    <source>
        <dbReference type="EMBL" id="GKT34372.1"/>
    </source>
</evidence>